<dbReference type="Gene3D" id="3.30.110.170">
    <property type="entry name" value="Protein of unknown function (DUF541), domain 1"/>
    <property type="match status" value="1"/>
</dbReference>
<evidence type="ECO:0000256" key="1">
    <source>
        <dbReference type="SAM" id="SignalP"/>
    </source>
</evidence>
<organism evidence="2 3">
    <name type="scientific">Sediminitomix flava</name>
    <dbReference type="NCBI Taxonomy" id="379075"/>
    <lineage>
        <taxon>Bacteria</taxon>
        <taxon>Pseudomonadati</taxon>
        <taxon>Bacteroidota</taxon>
        <taxon>Cytophagia</taxon>
        <taxon>Cytophagales</taxon>
        <taxon>Flammeovirgaceae</taxon>
        <taxon>Sediminitomix</taxon>
    </lineage>
</organism>
<evidence type="ECO:0000313" key="3">
    <source>
        <dbReference type="Proteomes" id="UP000245535"/>
    </source>
</evidence>
<dbReference type="Proteomes" id="UP000245535">
    <property type="component" value="Unassembled WGS sequence"/>
</dbReference>
<keyword evidence="1" id="KW-0732">Signal</keyword>
<accession>A0A315YXI2</accession>
<feature type="chain" id="PRO_5016252511" evidence="1">
    <location>
        <begin position="20"/>
        <end position="244"/>
    </location>
</feature>
<reference evidence="2 3" key="1">
    <citation type="submission" date="2018-03" db="EMBL/GenBank/DDBJ databases">
        <title>Genomic Encyclopedia of Archaeal and Bacterial Type Strains, Phase II (KMG-II): from individual species to whole genera.</title>
        <authorList>
            <person name="Goeker M."/>
        </authorList>
    </citation>
    <scope>NUCLEOTIDE SEQUENCE [LARGE SCALE GENOMIC DNA]</scope>
    <source>
        <strain evidence="2 3">DSM 28229</strain>
    </source>
</reference>
<dbReference type="AlphaFoldDB" id="A0A315YXI2"/>
<dbReference type="EMBL" id="QGDO01000011">
    <property type="protein sequence ID" value="PWJ34187.1"/>
    <property type="molecule type" value="Genomic_DNA"/>
</dbReference>
<dbReference type="PANTHER" id="PTHR34387:SF2">
    <property type="entry name" value="SLR1258 PROTEIN"/>
    <property type="match status" value="1"/>
</dbReference>
<evidence type="ECO:0000313" key="2">
    <source>
        <dbReference type="EMBL" id="PWJ34187.1"/>
    </source>
</evidence>
<dbReference type="Pfam" id="PF04402">
    <property type="entry name" value="SIMPL"/>
    <property type="match status" value="1"/>
</dbReference>
<sequence length="244" mass="27677">MKKNLSILLLCLMPFFVWAQERHSSDPMIKVEGYATVKQVPKLMNINITISQEDIAYDMAVQKVQEKLSKMKENFKNASLDEELIKATSFRVDERFEYRDGKRKLMGYNAVMDLSVKTEYNAQTSYKAVAALTEDKEFVRFSIGFELSDDQKTALKEEALKKAVADAKAKAQILAEAAGAKLGDLNSIRYGHTDEHYRPSPRAFAKGEVMAMEAQSANMGGNLELNPKEIEISNRVMMKWEIED</sequence>
<dbReference type="InterPro" id="IPR052022">
    <property type="entry name" value="26kDa_periplasmic_antigen"/>
</dbReference>
<gene>
    <name evidence="2" type="ORF">BC781_11197</name>
</gene>
<protein>
    <submittedName>
        <fullName evidence="2">Uncharacterized protein YggE</fullName>
    </submittedName>
</protein>
<proteinExistence type="predicted"/>
<dbReference type="PANTHER" id="PTHR34387">
    <property type="entry name" value="SLR1258 PROTEIN"/>
    <property type="match status" value="1"/>
</dbReference>
<keyword evidence="3" id="KW-1185">Reference proteome</keyword>
<dbReference type="RefSeq" id="WP_109623033.1">
    <property type="nucleotide sequence ID" value="NZ_QGDO01000011.1"/>
</dbReference>
<name>A0A315YXI2_SEDFL</name>
<comment type="caution">
    <text evidence="2">The sequence shown here is derived from an EMBL/GenBank/DDBJ whole genome shotgun (WGS) entry which is preliminary data.</text>
</comment>
<dbReference type="GO" id="GO:0006974">
    <property type="term" value="P:DNA damage response"/>
    <property type="evidence" value="ECO:0007669"/>
    <property type="project" value="TreeGrafter"/>
</dbReference>
<dbReference type="Gene3D" id="3.30.70.2970">
    <property type="entry name" value="Protein of unknown function (DUF541), domain 2"/>
    <property type="match status" value="1"/>
</dbReference>
<dbReference type="InterPro" id="IPR007497">
    <property type="entry name" value="SIMPL/DUF541"/>
</dbReference>
<dbReference type="OrthoDB" id="702249at2"/>
<feature type="signal peptide" evidence="1">
    <location>
        <begin position="1"/>
        <end position="19"/>
    </location>
</feature>